<dbReference type="AlphaFoldDB" id="A0A067FVP7"/>
<evidence type="ECO:0000256" key="1">
    <source>
        <dbReference type="SAM" id="MobiDB-lite"/>
    </source>
</evidence>
<feature type="signal peptide" evidence="3">
    <location>
        <begin position="1"/>
        <end position="23"/>
    </location>
</feature>
<accession>A0A067FVP7</accession>
<gene>
    <name evidence="5" type="ORF">CISIN_1g024193mg</name>
</gene>
<dbReference type="PANTHER" id="PTHR34200">
    <property type="entry name" value="DENTIN SIALOPHOSPHOPROTEIN-LIKE ISOFORM X1"/>
    <property type="match status" value="1"/>
</dbReference>
<dbReference type="PaxDb" id="2711-XP_006486162.1"/>
<dbReference type="EMBL" id="KK784896">
    <property type="protein sequence ID" value="KDO67527.1"/>
    <property type="molecule type" value="Genomic_DNA"/>
</dbReference>
<keyword evidence="2" id="KW-0812">Transmembrane</keyword>
<feature type="chain" id="PRO_5001637484" description="DUF7356 domain-containing protein" evidence="3">
    <location>
        <begin position="24"/>
        <end position="271"/>
    </location>
</feature>
<keyword evidence="6" id="KW-1185">Reference proteome</keyword>
<feature type="transmembrane region" description="Helical" evidence="2">
    <location>
        <begin position="170"/>
        <end position="189"/>
    </location>
</feature>
<feature type="region of interest" description="Disordered" evidence="1">
    <location>
        <begin position="236"/>
        <end position="271"/>
    </location>
</feature>
<dbReference type="InterPro" id="IPR055780">
    <property type="entry name" value="DUF7356"/>
</dbReference>
<dbReference type="Pfam" id="PF24053">
    <property type="entry name" value="DUF7356"/>
    <property type="match status" value="1"/>
</dbReference>
<keyword evidence="3" id="KW-0732">Signal</keyword>
<evidence type="ECO:0000259" key="4">
    <source>
        <dbReference type="Pfam" id="PF24053"/>
    </source>
</evidence>
<protein>
    <recommendedName>
        <fullName evidence="4">DUF7356 domain-containing protein</fullName>
    </recommendedName>
</protein>
<feature type="compositionally biased region" description="Basic and acidic residues" evidence="1">
    <location>
        <begin position="259"/>
        <end position="271"/>
    </location>
</feature>
<dbReference type="Proteomes" id="UP000027120">
    <property type="component" value="Unassembled WGS sequence"/>
</dbReference>
<name>A0A067FVP7_CITSI</name>
<feature type="domain" description="DUF7356" evidence="4">
    <location>
        <begin position="58"/>
        <end position="149"/>
    </location>
</feature>
<dbReference type="STRING" id="2711.A0A067FVP7"/>
<evidence type="ECO:0000313" key="5">
    <source>
        <dbReference type="EMBL" id="KDO67527.1"/>
    </source>
</evidence>
<keyword evidence="2" id="KW-1133">Transmembrane helix</keyword>
<evidence type="ECO:0000256" key="3">
    <source>
        <dbReference type="SAM" id="SignalP"/>
    </source>
</evidence>
<keyword evidence="2" id="KW-0472">Membrane</keyword>
<feature type="compositionally biased region" description="Polar residues" evidence="1">
    <location>
        <begin position="238"/>
        <end position="258"/>
    </location>
</feature>
<proteinExistence type="predicted"/>
<dbReference type="PANTHER" id="PTHR34200:SF2">
    <property type="entry name" value="TRANSMEMBRANE PROTEIN"/>
    <property type="match status" value="1"/>
</dbReference>
<evidence type="ECO:0000313" key="6">
    <source>
        <dbReference type="Proteomes" id="UP000027120"/>
    </source>
</evidence>
<reference evidence="5 6" key="1">
    <citation type="submission" date="2014-04" db="EMBL/GenBank/DDBJ databases">
        <authorList>
            <consortium name="International Citrus Genome Consortium"/>
            <person name="Gmitter F."/>
            <person name="Chen C."/>
            <person name="Farmerie W."/>
            <person name="Harkins T."/>
            <person name="Desany B."/>
            <person name="Mohiuddin M."/>
            <person name="Kodira C."/>
            <person name="Borodovsky M."/>
            <person name="Lomsadze A."/>
            <person name="Burns P."/>
            <person name="Jenkins J."/>
            <person name="Prochnik S."/>
            <person name="Shu S."/>
            <person name="Chapman J."/>
            <person name="Pitluck S."/>
            <person name="Schmutz J."/>
            <person name="Rokhsar D."/>
        </authorList>
    </citation>
    <scope>NUCLEOTIDE SEQUENCE</scope>
</reference>
<evidence type="ECO:0000256" key="2">
    <source>
        <dbReference type="SAM" id="Phobius"/>
    </source>
</evidence>
<organism evidence="5 6">
    <name type="scientific">Citrus sinensis</name>
    <name type="common">Sweet orange</name>
    <name type="synonym">Citrus aurantium var. sinensis</name>
    <dbReference type="NCBI Taxonomy" id="2711"/>
    <lineage>
        <taxon>Eukaryota</taxon>
        <taxon>Viridiplantae</taxon>
        <taxon>Streptophyta</taxon>
        <taxon>Embryophyta</taxon>
        <taxon>Tracheophyta</taxon>
        <taxon>Spermatophyta</taxon>
        <taxon>Magnoliopsida</taxon>
        <taxon>eudicotyledons</taxon>
        <taxon>Gunneridae</taxon>
        <taxon>Pentapetalae</taxon>
        <taxon>rosids</taxon>
        <taxon>malvids</taxon>
        <taxon>Sapindales</taxon>
        <taxon>Rutaceae</taxon>
        <taxon>Aurantioideae</taxon>
        <taxon>Citrus</taxon>
    </lineage>
</organism>
<sequence length="271" mass="29821">MNPNLNLAPSFFVLITLVLYVSAAHSVRKLATLGSSEISEPPNVSPAPAPSYGWVDEKKCLSRCHDRRNLTGCLQFSPTDPGEAFLFVKNDGQSPLKLNVTISHPKTSLLDIEIPKQGTKKINISTSFGGRPLVVLNAGDGECVFLMGSVSNSDVFKHFSFYATHGTPVYGAYLLFLTVLIAGVTWACCKSRKSERQVDGVLYQDLEMAKPESLAAGHVETVEVWDQDWGDKWDETEAVQSLSKHQPENRSTNGPTSRSSDKDGWKNDWDD</sequence>
<dbReference type="eggNOG" id="ENOG502S0ZB">
    <property type="taxonomic scope" value="Eukaryota"/>
</dbReference>